<sequence length="133" mass="15899">MKTYFDVRPKETIRYTPSGKNSVWDFQFFDLINNKFIPTVCMHGGSEWLCNKCSAELYREWKNNIVNLNHWAMRKCQICKKPAKFIEQSPDGPPDYFCSIRHHKEYLEMMRKKGLVWRALPLRESTEEDQCIS</sequence>
<evidence type="ECO:0000313" key="1">
    <source>
        <dbReference type="EMBL" id="QJA60124.1"/>
    </source>
</evidence>
<protein>
    <submittedName>
        <fullName evidence="1">Uncharacterized protein</fullName>
    </submittedName>
</protein>
<reference evidence="1" key="1">
    <citation type="submission" date="2020-03" db="EMBL/GenBank/DDBJ databases">
        <title>The deep terrestrial virosphere.</title>
        <authorList>
            <person name="Holmfeldt K."/>
            <person name="Nilsson E."/>
            <person name="Simone D."/>
            <person name="Lopez-Fernandez M."/>
            <person name="Wu X."/>
            <person name="de Brujin I."/>
            <person name="Lundin D."/>
            <person name="Andersson A."/>
            <person name="Bertilsson S."/>
            <person name="Dopson M."/>
        </authorList>
    </citation>
    <scope>NUCLEOTIDE SEQUENCE</scope>
    <source>
        <strain evidence="1">MM415B01183</strain>
    </source>
</reference>
<dbReference type="EMBL" id="MT141396">
    <property type="protein sequence ID" value="QJA60124.1"/>
    <property type="molecule type" value="Genomic_DNA"/>
</dbReference>
<gene>
    <name evidence="1" type="ORF">MM415B01183_0018</name>
</gene>
<organism evidence="1">
    <name type="scientific">viral metagenome</name>
    <dbReference type="NCBI Taxonomy" id="1070528"/>
    <lineage>
        <taxon>unclassified sequences</taxon>
        <taxon>metagenomes</taxon>
        <taxon>organismal metagenomes</taxon>
    </lineage>
</organism>
<accession>A0A6M3IS49</accession>
<name>A0A6M3IS49_9ZZZZ</name>
<proteinExistence type="predicted"/>
<dbReference type="AlphaFoldDB" id="A0A6M3IS49"/>